<dbReference type="InterPro" id="IPR016130">
    <property type="entry name" value="Tyr_Pase_AS"/>
</dbReference>
<feature type="compositionally biased region" description="Basic residues" evidence="1">
    <location>
        <begin position="337"/>
        <end position="349"/>
    </location>
</feature>
<dbReference type="InterPro" id="IPR000387">
    <property type="entry name" value="Tyr_Pase_dom"/>
</dbReference>
<dbReference type="Pfam" id="PF00782">
    <property type="entry name" value="DSPc"/>
    <property type="match status" value="1"/>
</dbReference>
<reference evidence="3" key="1">
    <citation type="submission" date="2018-04" db="EMBL/GenBank/DDBJ databases">
        <authorList>
            <person name="Go L.Y."/>
            <person name="Mitchell J.A."/>
        </authorList>
    </citation>
    <scope>NUCLEOTIDE SEQUENCE</scope>
    <source>
        <tissue evidence="3">Whole organism</tissue>
    </source>
</reference>
<accession>A0A336M443</accession>
<evidence type="ECO:0000256" key="1">
    <source>
        <dbReference type="SAM" id="MobiDB-lite"/>
    </source>
</evidence>
<name>A0A336M443_CULSO</name>
<dbReference type="SUPFAM" id="SSF52799">
    <property type="entry name" value="(Phosphotyrosine protein) phosphatases II"/>
    <property type="match status" value="1"/>
</dbReference>
<feature type="region of interest" description="Disordered" evidence="1">
    <location>
        <begin position="194"/>
        <end position="234"/>
    </location>
</feature>
<feature type="region of interest" description="Disordered" evidence="1">
    <location>
        <begin position="311"/>
        <end position="349"/>
    </location>
</feature>
<evidence type="ECO:0000259" key="2">
    <source>
        <dbReference type="PROSITE" id="PS50056"/>
    </source>
</evidence>
<reference evidence="4" key="2">
    <citation type="submission" date="2018-07" db="EMBL/GenBank/DDBJ databases">
        <authorList>
            <person name="Quirk P.G."/>
            <person name="Krulwich T.A."/>
        </authorList>
    </citation>
    <scope>NUCLEOTIDE SEQUENCE</scope>
</reference>
<proteinExistence type="predicted"/>
<dbReference type="PROSITE" id="PS00383">
    <property type="entry name" value="TYR_PHOSPHATASE_1"/>
    <property type="match status" value="1"/>
</dbReference>
<dbReference type="OMA" id="NERNDYY"/>
<dbReference type="EMBL" id="UFQT01000316">
    <property type="protein sequence ID" value="SSX23167.1"/>
    <property type="molecule type" value="Genomic_DNA"/>
</dbReference>
<dbReference type="InterPro" id="IPR029021">
    <property type="entry name" value="Prot-tyrosine_phosphatase-like"/>
</dbReference>
<dbReference type="InterPro" id="IPR051029">
    <property type="entry name" value="mRNA_Capping_Enz/RNA_Phosphat"/>
</dbReference>
<dbReference type="EMBL" id="UFQS01000316">
    <property type="protein sequence ID" value="SSX02796.1"/>
    <property type="molecule type" value="Genomic_DNA"/>
</dbReference>
<protein>
    <submittedName>
        <fullName evidence="4">CSON008362 protein</fullName>
    </submittedName>
</protein>
<feature type="compositionally biased region" description="Basic and acidic residues" evidence="1">
    <location>
        <begin position="312"/>
        <end position="330"/>
    </location>
</feature>
<evidence type="ECO:0000313" key="4">
    <source>
        <dbReference type="EMBL" id="SSX23167.1"/>
    </source>
</evidence>
<dbReference type="PANTHER" id="PTHR10367">
    <property type="entry name" value="MRNA-CAPPING ENZYME"/>
    <property type="match status" value="1"/>
</dbReference>
<sequence length="349" mass="41945">MSKVVPKDWIGCPKKSYLIGRKFVAFKTPLDETFTKLKKTEIFTPNDVFDWLTKSKIKIGLWIDLTKTTRYYNSKEIINRGCRYEKIWCEGHGSVPDWKQIKTFTDIVDNFISECPDKIIGVHCTHGYNRTGYLIVSYLVNKMNFRVDDALKAFSDNRPPGIYREQYVKDLVHRYHGDMNKHIIMKPFWTNKPHQDDAGHSNPKNDEVKILRNPSIRPEYYNHSNRRNDDPYHRREQNHHQFRYTEQPRNHIRFSESSNSHNHPVRIDSRNGHTSAIPHCRTEILHGDKVHKRKEADKRRFKEFIKKRRERRKLDRANDERGPYKTDHEQNYYSSHYRNHNSHNKYHRS</sequence>
<dbReference type="VEuPathDB" id="VectorBase:CSON008362"/>
<dbReference type="InterPro" id="IPR000340">
    <property type="entry name" value="Dual-sp_phosphatase_cat-dom"/>
</dbReference>
<dbReference type="Gene3D" id="3.90.190.10">
    <property type="entry name" value="Protein tyrosine phosphatase superfamily"/>
    <property type="match status" value="1"/>
</dbReference>
<gene>
    <name evidence="4" type="primary">CSON008362</name>
</gene>
<dbReference type="PANTHER" id="PTHR10367:SF17">
    <property type="entry name" value="MRNA-CAPPING ENZYME"/>
    <property type="match status" value="1"/>
</dbReference>
<evidence type="ECO:0000313" key="3">
    <source>
        <dbReference type="EMBL" id="SSX02796.1"/>
    </source>
</evidence>
<dbReference type="GO" id="GO:0006370">
    <property type="term" value="P:7-methylguanosine mRNA capping"/>
    <property type="evidence" value="ECO:0007669"/>
    <property type="project" value="TreeGrafter"/>
</dbReference>
<feature type="domain" description="Tyrosine specific protein phosphatases" evidence="2">
    <location>
        <begin position="102"/>
        <end position="169"/>
    </location>
</feature>
<feature type="compositionally biased region" description="Basic and acidic residues" evidence="1">
    <location>
        <begin position="194"/>
        <end position="210"/>
    </location>
</feature>
<organism evidence="4">
    <name type="scientific">Culicoides sonorensis</name>
    <name type="common">Biting midge</name>
    <dbReference type="NCBI Taxonomy" id="179676"/>
    <lineage>
        <taxon>Eukaryota</taxon>
        <taxon>Metazoa</taxon>
        <taxon>Ecdysozoa</taxon>
        <taxon>Arthropoda</taxon>
        <taxon>Hexapoda</taxon>
        <taxon>Insecta</taxon>
        <taxon>Pterygota</taxon>
        <taxon>Neoptera</taxon>
        <taxon>Endopterygota</taxon>
        <taxon>Diptera</taxon>
        <taxon>Nematocera</taxon>
        <taxon>Chironomoidea</taxon>
        <taxon>Ceratopogonidae</taxon>
        <taxon>Ceratopogoninae</taxon>
        <taxon>Culicoides</taxon>
        <taxon>Monoculicoides</taxon>
    </lineage>
</organism>
<dbReference type="PROSITE" id="PS50056">
    <property type="entry name" value="TYR_PHOSPHATASE_2"/>
    <property type="match status" value="1"/>
</dbReference>
<dbReference type="AlphaFoldDB" id="A0A336M443"/>
<dbReference type="GO" id="GO:0004484">
    <property type="term" value="F:mRNA guanylyltransferase activity"/>
    <property type="evidence" value="ECO:0007669"/>
    <property type="project" value="TreeGrafter"/>
</dbReference>